<evidence type="ECO:0000313" key="3">
    <source>
        <dbReference type="Proteomes" id="UP000281431"/>
    </source>
</evidence>
<evidence type="ECO:0000256" key="1">
    <source>
        <dbReference type="SAM" id="MobiDB-lite"/>
    </source>
</evidence>
<protein>
    <submittedName>
        <fullName evidence="2">Uncharacterized protein</fullName>
    </submittedName>
</protein>
<comment type="caution">
    <text evidence="2">The sequence shown here is derived from an EMBL/GenBank/DDBJ whole genome shotgun (WGS) entry which is preliminary data.</text>
</comment>
<dbReference type="EMBL" id="REFZ01000003">
    <property type="protein sequence ID" value="RQH01749.1"/>
    <property type="molecule type" value="Genomic_DNA"/>
</dbReference>
<dbReference type="Proteomes" id="UP000281431">
    <property type="component" value="Unassembled WGS sequence"/>
</dbReference>
<reference evidence="2 3" key="1">
    <citation type="submission" date="2018-10" db="EMBL/GenBank/DDBJ databases">
        <title>Natrarchaeobius chitinivorans gen. nov., sp. nov., and Natrarchaeobius haloalkaliphilus sp. nov., alkaliphilic, chitin-utilizing haloarchaea from hypersaline alkaline lakes.</title>
        <authorList>
            <person name="Sorokin D.Y."/>
            <person name="Elcheninov A.G."/>
            <person name="Kostrikina N.A."/>
            <person name="Bale N.J."/>
            <person name="Sinninghe Damste J.S."/>
            <person name="Khijniak T.V."/>
            <person name="Kublanov I.V."/>
            <person name="Toshchakov S.V."/>
        </authorList>
    </citation>
    <scope>NUCLEOTIDE SEQUENCE [LARGE SCALE GENOMIC DNA]</scope>
    <source>
        <strain evidence="2 3">AArcht7</strain>
    </source>
</reference>
<keyword evidence="3" id="KW-1185">Reference proteome</keyword>
<sequence length="63" mass="7520">MPRLRDQFGRRPKRLERAVGDRHRIRQTARTADVSRRTVIAKTHSKRLEKCRSGIRQLPRTRS</sequence>
<gene>
    <name evidence="2" type="ORF">EA472_05335</name>
</gene>
<dbReference type="AlphaFoldDB" id="A0A3N6MD19"/>
<name>A0A3N6MD19_NATCH</name>
<organism evidence="2 3">
    <name type="scientific">Natrarchaeobius chitinivorans</name>
    <dbReference type="NCBI Taxonomy" id="1679083"/>
    <lineage>
        <taxon>Archaea</taxon>
        <taxon>Methanobacteriati</taxon>
        <taxon>Methanobacteriota</taxon>
        <taxon>Stenosarchaea group</taxon>
        <taxon>Halobacteria</taxon>
        <taxon>Halobacteriales</taxon>
        <taxon>Natrialbaceae</taxon>
        <taxon>Natrarchaeobius</taxon>
    </lineage>
</organism>
<feature type="region of interest" description="Disordered" evidence="1">
    <location>
        <begin position="1"/>
        <end position="34"/>
    </location>
</feature>
<feature type="compositionally biased region" description="Basic and acidic residues" evidence="1">
    <location>
        <begin position="1"/>
        <end position="22"/>
    </location>
</feature>
<proteinExistence type="predicted"/>
<evidence type="ECO:0000313" key="2">
    <source>
        <dbReference type="EMBL" id="RQH01749.1"/>
    </source>
</evidence>
<accession>A0A3N6MD19</accession>